<dbReference type="OrthoDB" id="250175at2759"/>
<dbReference type="InterPro" id="IPR000206">
    <property type="entry name" value="Ribosomal_bL12"/>
</dbReference>
<dbReference type="SUPFAM" id="SSF48300">
    <property type="entry name" value="Ribosomal protein L7/12, oligomerisation (N-terminal) domain"/>
    <property type="match status" value="1"/>
</dbReference>
<dbReference type="InterPro" id="IPR013823">
    <property type="entry name" value="Ribosomal_bL12_C"/>
</dbReference>
<dbReference type="Gene3D" id="3.30.1390.10">
    <property type="match status" value="1"/>
</dbReference>
<dbReference type="Proteomes" id="UP000054560">
    <property type="component" value="Unassembled WGS sequence"/>
</dbReference>
<organism evidence="6 7">
    <name type="scientific">Sphaeroforma arctica JP610</name>
    <dbReference type="NCBI Taxonomy" id="667725"/>
    <lineage>
        <taxon>Eukaryota</taxon>
        <taxon>Ichthyosporea</taxon>
        <taxon>Ichthyophonida</taxon>
        <taxon>Sphaeroforma</taxon>
    </lineage>
</organism>
<dbReference type="GO" id="GO:0005762">
    <property type="term" value="C:mitochondrial large ribosomal subunit"/>
    <property type="evidence" value="ECO:0007669"/>
    <property type="project" value="TreeGrafter"/>
</dbReference>
<keyword evidence="2" id="KW-0689">Ribosomal protein</keyword>
<dbReference type="Pfam" id="PF16320">
    <property type="entry name" value="Ribosomal_L12_N"/>
    <property type="match status" value="1"/>
</dbReference>
<gene>
    <name evidence="6" type="ORF">SARC_11598</name>
</gene>
<dbReference type="FunFam" id="3.30.1390.10:FF:000001">
    <property type="entry name" value="50S ribosomal protein L7/L12"/>
    <property type="match status" value="1"/>
</dbReference>
<keyword evidence="3" id="KW-0687">Ribonucleoprotein</keyword>
<dbReference type="PANTHER" id="PTHR45987">
    <property type="entry name" value="39S RIBOSOMAL PROTEIN L12"/>
    <property type="match status" value="1"/>
</dbReference>
<evidence type="ECO:0000256" key="1">
    <source>
        <dbReference type="ARBA" id="ARBA00007197"/>
    </source>
</evidence>
<feature type="domain" description="Large ribosomal subunit protein bL12 C-terminal" evidence="4">
    <location>
        <begin position="108"/>
        <end position="175"/>
    </location>
</feature>
<dbReference type="GeneID" id="25912102"/>
<dbReference type="Gene3D" id="1.20.5.710">
    <property type="entry name" value="Single helix bin"/>
    <property type="match status" value="1"/>
</dbReference>
<evidence type="ECO:0000313" key="6">
    <source>
        <dbReference type="EMBL" id="KNC75883.1"/>
    </source>
</evidence>
<comment type="similarity">
    <text evidence="1">Belongs to the bacterial ribosomal protein bL12 family.</text>
</comment>
<dbReference type="AlphaFoldDB" id="A0A0L0FIL0"/>
<dbReference type="EMBL" id="KQ243371">
    <property type="protein sequence ID" value="KNC75883.1"/>
    <property type="molecule type" value="Genomic_DNA"/>
</dbReference>
<protein>
    <recommendedName>
        <fullName evidence="8">Ribosomal protein L7/L12 C-terminal domain-containing protein</fullName>
    </recommendedName>
</protein>
<keyword evidence="7" id="KW-1185">Reference proteome</keyword>
<dbReference type="InterPro" id="IPR014719">
    <property type="entry name" value="Ribosomal_bL12_C/ClpS-like"/>
</dbReference>
<evidence type="ECO:0008006" key="8">
    <source>
        <dbReference type="Google" id="ProtNLM"/>
    </source>
</evidence>
<dbReference type="GO" id="GO:0006412">
    <property type="term" value="P:translation"/>
    <property type="evidence" value="ECO:0007669"/>
    <property type="project" value="InterPro"/>
</dbReference>
<feature type="domain" description="Large ribosomal subunit protein bL12 oligomerization" evidence="5">
    <location>
        <begin position="47"/>
        <end position="92"/>
    </location>
</feature>
<dbReference type="InterPro" id="IPR008932">
    <property type="entry name" value="Ribosomal_bL12_oligo"/>
</dbReference>
<dbReference type="GO" id="GO:0003729">
    <property type="term" value="F:mRNA binding"/>
    <property type="evidence" value="ECO:0007669"/>
    <property type="project" value="TreeGrafter"/>
</dbReference>
<dbReference type="Pfam" id="PF00542">
    <property type="entry name" value="Ribosomal_L12"/>
    <property type="match status" value="1"/>
</dbReference>
<evidence type="ECO:0000256" key="3">
    <source>
        <dbReference type="ARBA" id="ARBA00023274"/>
    </source>
</evidence>
<dbReference type="SUPFAM" id="SSF54736">
    <property type="entry name" value="ClpS-like"/>
    <property type="match status" value="1"/>
</dbReference>
<dbReference type="RefSeq" id="XP_014149785.1">
    <property type="nucleotide sequence ID" value="XM_014294310.1"/>
</dbReference>
<name>A0A0L0FIL0_9EUKA</name>
<sequence>MLRYASAGLFARSAVRTTLLRASVVGATQTSAFSSSPLRAAGADPKLKNIVDEIAKLNLMEASALADLLKTTLNIPDAPMMMAGGGGAGAGAGPVAAEEEKKEEQTEFTVKLTKFDEKSKVKLIREVKTLMPNLNLVQAKKFVEGLPQTVKENVPKDEAEKLVKALEAVGGSCQIE</sequence>
<accession>A0A0L0FIL0</accession>
<proteinExistence type="inferred from homology"/>
<dbReference type="InterPro" id="IPR036235">
    <property type="entry name" value="Ribosomal_bL12_oligo_N_sf"/>
</dbReference>
<reference evidence="6 7" key="1">
    <citation type="submission" date="2011-02" db="EMBL/GenBank/DDBJ databases">
        <title>The Genome Sequence of Sphaeroforma arctica JP610.</title>
        <authorList>
            <consortium name="The Broad Institute Genome Sequencing Platform"/>
            <person name="Russ C."/>
            <person name="Cuomo C."/>
            <person name="Young S.K."/>
            <person name="Zeng Q."/>
            <person name="Gargeya S."/>
            <person name="Alvarado L."/>
            <person name="Berlin A."/>
            <person name="Chapman S.B."/>
            <person name="Chen Z."/>
            <person name="Freedman E."/>
            <person name="Gellesch M."/>
            <person name="Goldberg J."/>
            <person name="Griggs A."/>
            <person name="Gujja S."/>
            <person name="Heilman E."/>
            <person name="Heiman D."/>
            <person name="Howarth C."/>
            <person name="Mehta T."/>
            <person name="Neiman D."/>
            <person name="Pearson M."/>
            <person name="Roberts A."/>
            <person name="Saif S."/>
            <person name="Shea T."/>
            <person name="Shenoy N."/>
            <person name="Sisk P."/>
            <person name="Stolte C."/>
            <person name="Sykes S."/>
            <person name="White J."/>
            <person name="Yandava C."/>
            <person name="Burger G."/>
            <person name="Gray M.W."/>
            <person name="Holland P.W.H."/>
            <person name="King N."/>
            <person name="Lang F.B.F."/>
            <person name="Roger A.J."/>
            <person name="Ruiz-Trillo I."/>
            <person name="Haas B."/>
            <person name="Nusbaum C."/>
            <person name="Birren B."/>
        </authorList>
    </citation>
    <scope>NUCLEOTIDE SEQUENCE [LARGE SCALE GENOMIC DNA]</scope>
    <source>
        <strain evidence="6 7">JP610</strain>
    </source>
</reference>
<evidence type="ECO:0000259" key="5">
    <source>
        <dbReference type="Pfam" id="PF16320"/>
    </source>
</evidence>
<evidence type="ECO:0000256" key="2">
    <source>
        <dbReference type="ARBA" id="ARBA00022980"/>
    </source>
</evidence>
<dbReference type="PANTHER" id="PTHR45987:SF4">
    <property type="entry name" value="LARGE RIBOSOMAL SUBUNIT PROTEIN BL12M"/>
    <property type="match status" value="1"/>
</dbReference>
<dbReference type="eggNOG" id="KOG1715">
    <property type="taxonomic scope" value="Eukaryota"/>
</dbReference>
<evidence type="ECO:0000313" key="7">
    <source>
        <dbReference type="Proteomes" id="UP000054560"/>
    </source>
</evidence>
<dbReference type="STRING" id="667725.A0A0L0FIL0"/>
<dbReference type="GO" id="GO:0003735">
    <property type="term" value="F:structural constituent of ribosome"/>
    <property type="evidence" value="ECO:0007669"/>
    <property type="project" value="InterPro"/>
</dbReference>
<evidence type="ECO:0000259" key="4">
    <source>
        <dbReference type="Pfam" id="PF00542"/>
    </source>
</evidence>